<keyword evidence="1" id="KW-0863">Zinc-finger</keyword>
<keyword evidence="1" id="KW-0862">Zinc</keyword>
<dbReference type="InterPro" id="IPR038765">
    <property type="entry name" value="Papain-like_cys_pep_sf"/>
</dbReference>
<dbReference type="Pfam" id="PF04434">
    <property type="entry name" value="SWIM"/>
    <property type="match status" value="1"/>
</dbReference>
<dbReference type="Gene3D" id="3.40.395.10">
    <property type="entry name" value="Adenoviral Proteinase, Chain A"/>
    <property type="match status" value="1"/>
</dbReference>
<accession>A0A6J8EPN0</accession>
<gene>
    <name evidence="3" type="ORF">MCOR_54391</name>
</gene>
<dbReference type="PANTHER" id="PTHR47456">
    <property type="entry name" value="PHD-TYPE DOMAIN-CONTAINING PROTEIN"/>
    <property type="match status" value="1"/>
</dbReference>
<dbReference type="PANTHER" id="PTHR47456:SF5">
    <property type="match status" value="1"/>
</dbReference>
<proteinExistence type="predicted"/>
<dbReference type="EMBL" id="CACVKT020009553">
    <property type="protein sequence ID" value="CAC5422337.1"/>
    <property type="molecule type" value="Genomic_DNA"/>
</dbReference>
<dbReference type="SUPFAM" id="SSF54001">
    <property type="entry name" value="Cysteine proteinases"/>
    <property type="match status" value="1"/>
</dbReference>
<dbReference type="InterPro" id="IPR007527">
    <property type="entry name" value="Znf_SWIM"/>
</dbReference>
<organism evidence="3 4">
    <name type="scientific">Mytilus coruscus</name>
    <name type="common">Sea mussel</name>
    <dbReference type="NCBI Taxonomy" id="42192"/>
    <lineage>
        <taxon>Eukaryota</taxon>
        <taxon>Metazoa</taxon>
        <taxon>Spiralia</taxon>
        <taxon>Lophotrochozoa</taxon>
        <taxon>Mollusca</taxon>
        <taxon>Bivalvia</taxon>
        <taxon>Autobranchia</taxon>
        <taxon>Pteriomorphia</taxon>
        <taxon>Mytilida</taxon>
        <taxon>Mytiloidea</taxon>
        <taxon>Mytilidae</taxon>
        <taxon>Mytilinae</taxon>
        <taxon>Mytilus</taxon>
    </lineage>
</organism>
<dbReference type="OrthoDB" id="6157757at2759"/>
<evidence type="ECO:0000313" key="3">
    <source>
        <dbReference type="EMBL" id="CAC5422337.1"/>
    </source>
</evidence>
<name>A0A6J8EPN0_MYTCO</name>
<feature type="domain" description="SWIM-type" evidence="2">
    <location>
        <begin position="387"/>
        <end position="423"/>
    </location>
</feature>
<evidence type="ECO:0000256" key="1">
    <source>
        <dbReference type="PROSITE-ProRule" id="PRU00325"/>
    </source>
</evidence>
<dbReference type="PROSITE" id="PS50966">
    <property type="entry name" value="ZF_SWIM"/>
    <property type="match status" value="1"/>
</dbReference>
<evidence type="ECO:0000313" key="4">
    <source>
        <dbReference type="Proteomes" id="UP000507470"/>
    </source>
</evidence>
<keyword evidence="4" id="KW-1185">Reference proteome</keyword>
<dbReference type="GO" id="GO:0008270">
    <property type="term" value="F:zinc ion binding"/>
    <property type="evidence" value="ECO:0007669"/>
    <property type="project" value="UniProtKB-KW"/>
</dbReference>
<dbReference type="AlphaFoldDB" id="A0A6J8EPN0"/>
<reference evidence="3 4" key="1">
    <citation type="submission" date="2020-06" db="EMBL/GenBank/DDBJ databases">
        <authorList>
            <person name="Li R."/>
            <person name="Bekaert M."/>
        </authorList>
    </citation>
    <scope>NUCLEOTIDE SEQUENCE [LARGE SCALE GENOMIC DNA]</scope>
    <source>
        <strain evidence="4">wild</strain>
    </source>
</reference>
<keyword evidence="1" id="KW-0479">Metal-binding</keyword>
<protein>
    <recommendedName>
        <fullName evidence="2">SWIM-type domain-containing protein</fullName>
    </recommendedName>
</protein>
<sequence>MINAGYTTFWNVKEIDIVGFLLHFRLEDKNIETITKKERQIMSSKLKLELQSKDDLLLEHQFHMQLPKDHNNHLEGEIATTVMPIDRRLAKYIHEKTIEESVSSSREMRILLIEFVRSLFEGKKLPSRYNSRDSSLDQNNLQSKVEHWVQEFPDDKFKIRLKSADDTVNCENDIINLDVPVEDDVELGEINAVEETFVDIGTLVYLCDFHRVQAWNRWLKASCHKISQSQKDPLMQLMKAIADSDSKDQLDENINELKDNPEWKTNDYLEQWFETKYLKVKERWVKLFREEHFNAKTETVSQLVHIIVNKYLPESLQRYLKENTKCSSQIKAYNTDIPSFLCDRPSNFVQHVMLRWIEASKMTEIIDQVDPCGIFFVGSASNKEMMYEVKFDCGNGTPKCQCPDWKRYHLPCKHMLFVIQSEDNEWTWNHFPEDYRNSPFYTLDLLRLSQPLNSNEEADDVLCVELNVNDQGSDADDEKPQNIKSSFQMSMKCRAVLKEIDSLTYLCTDIGTLQDTFSNLEKLKSKISSACPNEGPFLAEKKTSQPITVKTIKQKAAKIPLRRSSRTVTKKTEVLSSLDPSYNGVKNNCETKVGTGASFPKTCRVTWADGFATDFTHVDIDNQKAKNKVDHIWNADLASNYFLAKVYKTDITYGDISSLKVHEWLTDKIVDAYLGYIAQMEMDKGRVKVRHEVVSTVTNILNGRYVTGRNEKNKIKPYDFIIGAYHQKSGHWDLLPRDTCSRKCLFKSPTDTTTRKELPGFITPLSPPKKKCWQPVWTQKELCSLVEFVTLHKDFQSSENEWPAMNADNVYWTKASDFIKQTCGSVRSSKCSTYIISMHYN</sequence>
<evidence type="ECO:0000259" key="2">
    <source>
        <dbReference type="PROSITE" id="PS50966"/>
    </source>
</evidence>
<dbReference type="Proteomes" id="UP000507470">
    <property type="component" value="Unassembled WGS sequence"/>
</dbReference>